<accession>A0A5B7GQM6</accession>
<sequence length="162" mass="17437">MIYLFIHPLIVFTISIFFALSSLPPTVTLHNKGLEGGREEVRAAWAGVCPSGAARRGVRGWGVACHAAHFTPRPHHQSAAPFPPRHPRHALPITPRVLPVTRHAPPVTSHSHRPAHLASLPVSPHHSPVAAAQNAASASTPREKAGHDAPPLHPHPLFHLAR</sequence>
<name>A0A5B7GQM6_PORTR</name>
<gene>
    <name evidence="3" type="ORF">E2C01_053925</name>
</gene>
<proteinExistence type="predicted"/>
<keyword evidence="2" id="KW-1133">Transmembrane helix</keyword>
<keyword evidence="2" id="KW-0812">Transmembrane</keyword>
<evidence type="ECO:0000313" key="4">
    <source>
        <dbReference type="Proteomes" id="UP000324222"/>
    </source>
</evidence>
<organism evidence="3 4">
    <name type="scientific">Portunus trituberculatus</name>
    <name type="common">Swimming crab</name>
    <name type="synonym">Neptunus trituberculatus</name>
    <dbReference type="NCBI Taxonomy" id="210409"/>
    <lineage>
        <taxon>Eukaryota</taxon>
        <taxon>Metazoa</taxon>
        <taxon>Ecdysozoa</taxon>
        <taxon>Arthropoda</taxon>
        <taxon>Crustacea</taxon>
        <taxon>Multicrustacea</taxon>
        <taxon>Malacostraca</taxon>
        <taxon>Eumalacostraca</taxon>
        <taxon>Eucarida</taxon>
        <taxon>Decapoda</taxon>
        <taxon>Pleocyemata</taxon>
        <taxon>Brachyura</taxon>
        <taxon>Eubrachyura</taxon>
        <taxon>Portunoidea</taxon>
        <taxon>Portunidae</taxon>
        <taxon>Portuninae</taxon>
        <taxon>Portunus</taxon>
    </lineage>
</organism>
<dbReference type="AlphaFoldDB" id="A0A5B7GQM6"/>
<feature type="region of interest" description="Disordered" evidence="1">
    <location>
        <begin position="103"/>
        <end position="162"/>
    </location>
</feature>
<keyword evidence="2" id="KW-0472">Membrane</keyword>
<dbReference type="EMBL" id="VSRR010016962">
    <property type="protein sequence ID" value="MPC59896.1"/>
    <property type="molecule type" value="Genomic_DNA"/>
</dbReference>
<evidence type="ECO:0000256" key="1">
    <source>
        <dbReference type="SAM" id="MobiDB-lite"/>
    </source>
</evidence>
<reference evidence="3 4" key="1">
    <citation type="submission" date="2019-05" db="EMBL/GenBank/DDBJ databases">
        <title>Another draft genome of Portunus trituberculatus and its Hox gene families provides insights of decapod evolution.</title>
        <authorList>
            <person name="Jeong J.-H."/>
            <person name="Song I."/>
            <person name="Kim S."/>
            <person name="Choi T."/>
            <person name="Kim D."/>
            <person name="Ryu S."/>
            <person name="Kim W."/>
        </authorList>
    </citation>
    <scope>NUCLEOTIDE SEQUENCE [LARGE SCALE GENOMIC DNA]</scope>
    <source>
        <tissue evidence="3">Muscle</tissue>
    </source>
</reference>
<feature type="compositionally biased region" description="Low complexity" evidence="1">
    <location>
        <begin position="130"/>
        <end position="139"/>
    </location>
</feature>
<comment type="caution">
    <text evidence="3">The sequence shown here is derived from an EMBL/GenBank/DDBJ whole genome shotgun (WGS) entry which is preliminary data.</text>
</comment>
<protein>
    <submittedName>
        <fullName evidence="3">Uncharacterized protein</fullName>
    </submittedName>
</protein>
<dbReference type="Proteomes" id="UP000324222">
    <property type="component" value="Unassembled WGS sequence"/>
</dbReference>
<evidence type="ECO:0000313" key="3">
    <source>
        <dbReference type="EMBL" id="MPC59896.1"/>
    </source>
</evidence>
<feature type="transmembrane region" description="Helical" evidence="2">
    <location>
        <begin position="6"/>
        <end position="23"/>
    </location>
</feature>
<keyword evidence="4" id="KW-1185">Reference proteome</keyword>
<evidence type="ECO:0000256" key="2">
    <source>
        <dbReference type="SAM" id="Phobius"/>
    </source>
</evidence>